<feature type="domain" description="VOC" evidence="1">
    <location>
        <begin position="5"/>
        <end position="134"/>
    </location>
</feature>
<gene>
    <name evidence="2" type="ORF">FHS87_003825</name>
</gene>
<accession>A0A840YAM5</accession>
<dbReference type="PANTHER" id="PTHR46142">
    <property type="match status" value="1"/>
</dbReference>
<dbReference type="PROSITE" id="PS51819">
    <property type="entry name" value="VOC"/>
    <property type="match status" value="1"/>
</dbReference>
<dbReference type="InterPro" id="IPR037523">
    <property type="entry name" value="VOC_core"/>
</dbReference>
<protein>
    <submittedName>
        <fullName evidence="2">Catechol 2,3-dioxygenase-like lactoylglutathione lyase family enzyme</fullName>
    </submittedName>
</protein>
<dbReference type="Gene3D" id="3.10.180.10">
    <property type="entry name" value="2,3-Dihydroxybiphenyl 1,2-Dioxygenase, domain 1"/>
    <property type="match status" value="1"/>
</dbReference>
<keyword evidence="2" id="KW-0223">Dioxygenase</keyword>
<name>A0A840YAM5_9PROT</name>
<dbReference type="GO" id="GO:0051213">
    <property type="term" value="F:dioxygenase activity"/>
    <property type="evidence" value="ECO:0007669"/>
    <property type="project" value="UniProtKB-KW"/>
</dbReference>
<dbReference type="InterPro" id="IPR029068">
    <property type="entry name" value="Glyas_Bleomycin-R_OHBP_Dase"/>
</dbReference>
<evidence type="ECO:0000313" key="3">
    <source>
        <dbReference type="Proteomes" id="UP000580654"/>
    </source>
</evidence>
<keyword evidence="2" id="KW-0456">Lyase</keyword>
<sequence>MPLTRLDHYSIRTKRLDETRRFYTEVMELSEGARPAFPFPGAWMYRGDQAVVHIVGIDPDDQEGLKGYLGDKGGAENGTGTIDHVAFAATGLEAMHARLRSRNLAWRDRKVPNLGLHQVFVEDPNGVTIELNFPIEESPGTAG</sequence>
<evidence type="ECO:0000313" key="2">
    <source>
        <dbReference type="EMBL" id="MBB5695759.1"/>
    </source>
</evidence>
<evidence type="ECO:0000259" key="1">
    <source>
        <dbReference type="PROSITE" id="PS51819"/>
    </source>
</evidence>
<proteinExistence type="predicted"/>
<dbReference type="SUPFAM" id="SSF54593">
    <property type="entry name" value="Glyoxalase/Bleomycin resistance protein/Dihydroxybiphenyl dioxygenase"/>
    <property type="match status" value="1"/>
</dbReference>
<dbReference type="AlphaFoldDB" id="A0A840YAM5"/>
<organism evidence="2 3">
    <name type="scientific">Muricoccus pecuniae</name>
    <dbReference type="NCBI Taxonomy" id="693023"/>
    <lineage>
        <taxon>Bacteria</taxon>
        <taxon>Pseudomonadati</taxon>
        <taxon>Pseudomonadota</taxon>
        <taxon>Alphaproteobacteria</taxon>
        <taxon>Acetobacterales</taxon>
        <taxon>Roseomonadaceae</taxon>
        <taxon>Muricoccus</taxon>
    </lineage>
</organism>
<reference evidence="2 3" key="1">
    <citation type="submission" date="2020-08" db="EMBL/GenBank/DDBJ databases">
        <title>Genomic Encyclopedia of Type Strains, Phase IV (KMG-IV): sequencing the most valuable type-strain genomes for metagenomic binning, comparative biology and taxonomic classification.</title>
        <authorList>
            <person name="Goeker M."/>
        </authorList>
    </citation>
    <scope>NUCLEOTIDE SEQUENCE [LARGE SCALE GENOMIC DNA]</scope>
    <source>
        <strain evidence="2 3">DSM 25622</strain>
    </source>
</reference>
<dbReference type="Proteomes" id="UP000580654">
    <property type="component" value="Unassembled WGS sequence"/>
</dbReference>
<keyword evidence="3" id="KW-1185">Reference proteome</keyword>
<dbReference type="PANTHER" id="PTHR46142:SF3">
    <property type="entry name" value="F18B13.24 PROTEIN"/>
    <property type="match status" value="1"/>
</dbReference>
<dbReference type="EMBL" id="JACIJD010000022">
    <property type="protein sequence ID" value="MBB5695759.1"/>
    <property type="molecule type" value="Genomic_DNA"/>
</dbReference>
<comment type="caution">
    <text evidence="2">The sequence shown here is derived from an EMBL/GenBank/DDBJ whole genome shotgun (WGS) entry which is preliminary data.</text>
</comment>
<keyword evidence="2" id="KW-0560">Oxidoreductase</keyword>
<dbReference type="InterPro" id="IPR004360">
    <property type="entry name" value="Glyas_Fos-R_dOase_dom"/>
</dbReference>
<dbReference type="Pfam" id="PF00903">
    <property type="entry name" value="Glyoxalase"/>
    <property type="match status" value="1"/>
</dbReference>
<dbReference type="RefSeq" id="WP_184520942.1">
    <property type="nucleotide sequence ID" value="NZ_JACIJD010000022.1"/>
</dbReference>
<dbReference type="GO" id="GO:0016829">
    <property type="term" value="F:lyase activity"/>
    <property type="evidence" value="ECO:0007669"/>
    <property type="project" value="UniProtKB-KW"/>
</dbReference>